<dbReference type="OrthoDB" id="9768793at2"/>
<feature type="region of interest" description="Disordered" evidence="1">
    <location>
        <begin position="1"/>
        <end position="21"/>
    </location>
</feature>
<name>Z9JXN5_9MICO</name>
<evidence type="ECO:0000313" key="3">
    <source>
        <dbReference type="EMBL" id="EWS82556.1"/>
    </source>
</evidence>
<dbReference type="Proteomes" id="UP000023067">
    <property type="component" value="Unassembled WGS sequence"/>
</dbReference>
<proteinExistence type="predicted"/>
<evidence type="ECO:0000313" key="4">
    <source>
        <dbReference type="Proteomes" id="UP000023067"/>
    </source>
</evidence>
<dbReference type="GO" id="GO:0005829">
    <property type="term" value="C:cytosol"/>
    <property type="evidence" value="ECO:0007669"/>
    <property type="project" value="TreeGrafter"/>
</dbReference>
<sequence length="328" mass="35608">MTAQNSTPARPDPTTPPPDSSLVLGAMTFGTRIDEETSFALLDRFVERGGTWIDTADCYAFWLDPAGRGGASERVIGRWLAARPGMRDRVRIATKVGAEPLWAGSWPEHRSGLSRRAIHDAFAGSLARLGIESVDLLWLHQEDRTVPIEESVDAMAELAADGRVRRVGASNHPAWRVERARAHALATGAMPIDALQLSATALRPRPGTQPEGNVHPFGVLGAEQVDLAREERLEVWAYSPLLGGAYDDPAKPIDPVFDHPGTERRLAALDEVARRTGARRGQVVLAHLVSQGIRPILGGSRPYQLEEALDGVSLVLDEEAREILDAAL</sequence>
<gene>
    <name evidence="3" type="ORF">BF93_05830</name>
</gene>
<dbReference type="InterPro" id="IPR050523">
    <property type="entry name" value="AKR_Detox_Biosynth"/>
</dbReference>
<evidence type="ECO:0000256" key="1">
    <source>
        <dbReference type="SAM" id="MobiDB-lite"/>
    </source>
</evidence>
<comment type="caution">
    <text evidence="3">The sequence shown here is derived from an EMBL/GenBank/DDBJ whole genome shotgun (WGS) entry which is preliminary data.</text>
</comment>
<dbReference type="Pfam" id="PF00248">
    <property type="entry name" value="Aldo_ket_red"/>
    <property type="match status" value="1"/>
</dbReference>
<evidence type="ECO:0000259" key="2">
    <source>
        <dbReference type="Pfam" id="PF00248"/>
    </source>
</evidence>
<feature type="compositionally biased region" description="Pro residues" evidence="1">
    <location>
        <begin position="10"/>
        <end position="19"/>
    </location>
</feature>
<dbReference type="PANTHER" id="PTHR43364">
    <property type="entry name" value="NADH-SPECIFIC METHYLGLYOXAL REDUCTASE-RELATED"/>
    <property type="match status" value="1"/>
</dbReference>
<dbReference type="HOGENOM" id="CLU_023205_2_0_11"/>
<dbReference type="RefSeq" id="WP_084148158.1">
    <property type="nucleotide sequence ID" value="NZ_KK069988.1"/>
</dbReference>
<organism evidence="3 4">
    <name type="scientific">Brachybacterium phenoliresistens</name>
    <dbReference type="NCBI Taxonomy" id="396014"/>
    <lineage>
        <taxon>Bacteria</taxon>
        <taxon>Bacillati</taxon>
        <taxon>Actinomycetota</taxon>
        <taxon>Actinomycetes</taxon>
        <taxon>Micrococcales</taxon>
        <taxon>Dermabacteraceae</taxon>
        <taxon>Brachybacterium</taxon>
    </lineage>
</organism>
<dbReference type="InterPro" id="IPR036812">
    <property type="entry name" value="NAD(P)_OxRdtase_dom_sf"/>
</dbReference>
<dbReference type="InterPro" id="IPR023210">
    <property type="entry name" value="NADP_OxRdtase_dom"/>
</dbReference>
<dbReference type="Gene3D" id="3.20.20.100">
    <property type="entry name" value="NADP-dependent oxidoreductase domain"/>
    <property type="match status" value="1"/>
</dbReference>
<dbReference type="AlphaFoldDB" id="Z9JXN5"/>
<dbReference type="PANTHER" id="PTHR43364:SF6">
    <property type="entry name" value="OXIDOREDUCTASE-RELATED"/>
    <property type="match status" value="1"/>
</dbReference>
<accession>Z9JXN5</accession>
<dbReference type="PATRIC" id="fig|396014.3.peg.166"/>
<reference evidence="3 4" key="1">
    <citation type="submission" date="2014-02" db="EMBL/GenBank/DDBJ databases">
        <title>Genome sequence of Brachybacterium phenoliresistens strain W13A50.</title>
        <authorList>
            <person name="Wang X."/>
        </authorList>
    </citation>
    <scope>NUCLEOTIDE SEQUENCE [LARGE SCALE GENOMIC DNA]</scope>
    <source>
        <strain evidence="3 4">W13A50</strain>
    </source>
</reference>
<dbReference type="EMBL" id="JDYK01000002">
    <property type="protein sequence ID" value="EWS82556.1"/>
    <property type="molecule type" value="Genomic_DNA"/>
</dbReference>
<feature type="domain" description="NADP-dependent oxidoreductase" evidence="2">
    <location>
        <begin position="22"/>
        <end position="327"/>
    </location>
</feature>
<keyword evidence="4" id="KW-1185">Reference proteome</keyword>
<dbReference type="SUPFAM" id="SSF51430">
    <property type="entry name" value="NAD(P)-linked oxidoreductase"/>
    <property type="match status" value="1"/>
</dbReference>
<protein>
    <submittedName>
        <fullName evidence="3">Oxidoreductase</fullName>
    </submittedName>
</protein>
<dbReference type="eggNOG" id="COG0667">
    <property type="taxonomic scope" value="Bacteria"/>
</dbReference>
<dbReference type="STRING" id="396014.BF93_05830"/>